<dbReference type="PANTHER" id="PTHR43048">
    <property type="entry name" value="METHYLMALONYL-COA EPIMERASE"/>
    <property type="match status" value="1"/>
</dbReference>
<dbReference type="InterPro" id="IPR004360">
    <property type="entry name" value="Glyas_Fos-R_dOase_dom"/>
</dbReference>
<dbReference type="InterPro" id="IPR029068">
    <property type="entry name" value="Glyas_Bleomycin-R_OHBP_Dase"/>
</dbReference>
<dbReference type="Gene3D" id="3.10.180.10">
    <property type="entry name" value="2,3-Dihydroxybiphenyl 1,2-Dioxygenase, domain 1"/>
    <property type="match status" value="1"/>
</dbReference>
<protein>
    <recommendedName>
        <fullName evidence="2">VOC domain-containing protein</fullName>
    </recommendedName>
</protein>
<sequence length="158" mass="17229">MLRGIHHPSITTGDLDRALTFYKDKLGFTEVFSFGWEAGTDMAAFAGQITTIPDSTARAAVLKAGNAFLEIFEYTLPASERMDDRGLSQRGYSHICFDSDDVIADHARLSADGVVFNSEPIDVGPMRVCYCRDPDGNFVELQQITDPSSDLVLTSVAG</sequence>
<dbReference type="SUPFAM" id="SSF54593">
    <property type="entry name" value="Glyoxalase/Bleomycin resistance protein/Dihydroxybiphenyl dioxygenase"/>
    <property type="match status" value="1"/>
</dbReference>
<comment type="caution">
    <text evidence="3">The sequence shown here is derived from an EMBL/GenBank/DDBJ whole genome shotgun (WGS) entry which is preliminary data.</text>
</comment>
<name>A0A081CSC0_9HYPH</name>
<feature type="domain" description="VOC" evidence="2">
    <location>
        <begin position="4"/>
        <end position="144"/>
    </location>
</feature>
<gene>
    <name evidence="3" type="ORF">RRU01S_07_00910</name>
</gene>
<reference evidence="3 4" key="1">
    <citation type="submission" date="2014-08" db="EMBL/GenBank/DDBJ databases">
        <title>Whole genome shotgun sequence of Rhizobium rubi NBRC 13261.</title>
        <authorList>
            <person name="Katano-Makiyama Y."/>
            <person name="Hosoyama A."/>
            <person name="Hashimoto M."/>
            <person name="Hosoyama Y."/>
            <person name="Noguchi M."/>
            <person name="Tsuchikane K."/>
            <person name="Uohara A."/>
            <person name="Ohji S."/>
            <person name="Ichikawa N."/>
            <person name="Kimura A."/>
            <person name="Yamazoe A."/>
            <person name="Fujita N."/>
        </authorList>
    </citation>
    <scope>NUCLEOTIDE SEQUENCE [LARGE SCALE GENOMIC DNA]</scope>
    <source>
        <strain evidence="3 4">NBRC 13261</strain>
    </source>
</reference>
<dbReference type="RefSeq" id="WP_045229160.1">
    <property type="nucleotide sequence ID" value="NZ_BBJU01000007.1"/>
</dbReference>
<organism evidence="3 4">
    <name type="scientific">Agrobacterium rubi TR3 = NBRC 13261</name>
    <dbReference type="NCBI Taxonomy" id="1368415"/>
    <lineage>
        <taxon>Bacteria</taxon>
        <taxon>Pseudomonadati</taxon>
        <taxon>Pseudomonadota</taxon>
        <taxon>Alphaproteobacteria</taxon>
        <taxon>Hyphomicrobiales</taxon>
        <taxon>Rhizobiaceae</taxon>
        <taxon>Rhizobium/Agrobacterium group</taxon>
        <taxon>Agrobacterium</taxon>
    </lineage>
</organism>
<dbReference type="PROSITE" id="PS51819">
    <property type="entry name" value="VOC"/>
    <property type="match status" value="1"/>
</dbReference>
<dbReference type="GO" id="GO:0046872">
    <property type="term" value="F:metal ion binding"/>
    <property type="evidence" value="ECO:0007669"/>
    <property type="project" value="UniProtKB-KW"/>
</dbReference>
<dbReference type="Proteomes" id="UP000028701">
    <property type="component" value="Unassembled WGS sequence"/>
</dbReference>
<evidence type="ECO:0000259" key="2">
    <source>
        <dbReference type="PROSITE" id="PS51819"/>
    </source>
</evidence>
<evidence type="ECO:0000313" key="4">
    <source>
        <dbReference type="Proteomes" id="UP000028701"/>
    </source>
</evidence>
<dbReference type="InterPro" id="IPR051785">
    <property type="entry name" value="MMCE/EMCE_epimerase"/>
</dbReference>
<dbReference type="GO" id="GO:0046491">
    <property type="term" value="P:L-methylmalonyl-CoA metabolic process"/>
    <property type="evidence" value="ECO:0007669"/>
    <property type="project" value="TreeGrafter"/>
</dbReference>
<dbReference type="OrthoDB" id="4725692at2"/>
<dbReference type="eggNOG" id="COG0346">
    <property type="taxonomic scope" value="Bacteria"/>
</dbReference>
<dbReference type="AlphaFoldDB" id="A0A081CSC0"/>
<keyword evidence="1" id="KW-0479">Metal-binding</keyword>
<evidence type="ECO:0000313" key="3">
    <source>
        <dbReference type="EMBL" id="GAK69566.1"/>
    </source>
</evidence>
<proteinExistence type="predicted"/>
<dbReference type="PANTHER" id="PTHR43048:SF6">
    <property type="entry name" value="BLR8189 PROTEIN"/>
    <property type="match status" value="1"/>
</dbReference>
<dbReference type="EMBL" id="BBJU01000007">
    <property type="protein sequence ID" value="GAK69566.1"/>
    <property type="molecule type" value="Genomic_DNA"/>
</dbReference>
<dbReference type="InterPro" id="IPR037523">
    <property type="entry name" value="VOC_core"/>
</dbReference>
<evidence type="ECO:0000256" key="1">
    <source>
        <dbReference type="ARBA" id="ARBA00022723"/>
    </source>
</evidence>
<dbReference type="GO" id="GO:0004493">
    <property type="term" value="F:methylmalonyl-CoA epimerase activity"/>
    <property type="evidence" value="ECO:0007669"/>
    <property type="project" value="TreeGrafter"/>
</dbReference>
<dbReference type="Pfam" id="PF00903">
    <property type="entry name" value="Glyoxalase"/>
    <property type="match status" value="1"/>
</dbReference>
<accession>A0A081CSC0</accession>